<keyword evidence="2" id="KW-1185">Reference proteome</keyword>
<name>A0A0V1MC42_9BILA</name>
<dbReference type="EMBL" id="JYDO01000140">
    <property type="protein sequence ID" value="KRZ69269.1"/>
    <property type="molecule type" value="Genomic_DNA"/>
</dbReference>
<dbReference type="AlphaFoldDB" id="A0A0V1MC42"/>
<accession>A0A0V1MC42</accession>
<protein>
    <submittedName>
        <fullName evidence="1">Uncharacterized protein</fullName>
    </submittedName>
</protein>
<organism evidence="1 2">
    <name type="scientific">Trichinella papuae</name>
    <dbReference type="NCBI Taxonomy" id="268474"/>
    <lineage>
        <taxon>Eukaryota</taxon>
        <taxon>Metazoa</taxon>
        <taxon>Ecdysozoa</taxon>
        <taxon>Nematoda</taxon>
        <taxon>Enoplea</taxon>
        <taxon>Dorylaimia</taxon>
        <taxon>Trichinellida</taxon>
        <taxon>Trichinellidae</taxon>
        <taxon>Trichinella</taxon>
    </lineage>
</organism>
<evidence type="ECO:0000313" key="1">
    <source>
        <dbReference type="EMBL" id="KRZ69269.1"/>
    </source>
</evidence>
<proteinExistence type="predicted"/>
<gene>
    <name evidence="1" type="ORF">T10_2176</name>
</gene>
<evidence type="ECO:0000313" key="2">
    <source>
        <dbReference type="Proteomes" id="UP000054843"/>
    </source>
</evidence>
<comment type="caution">
    <text evidence="1">The sequence shown here is derived from an EMBL/GenBank/DDBJ whole genome shotgun (WGS) entry which is preliminary data.</text>
</comment>
<reference evidence="1 2" key="1">
    <citation type="submission" date="2015-01" db="EMBL/GenBank/DDBJ databases">
        <title>Evolution of Trichinella species and genotypes.</title>
        <authorList>
            <person name="Korhonen P.K."/>
            <person name="Edoardo P."/>
            <person name="Giuseppe L.R."/>
            <person name="Gasser R.B."/>
        </authorList>
    </citation>
    <scope>NUCLEOTIDE SEQUENCE [LARGE SCALE GENOMIC DNA]</scope>
    <source>
        <strain evidence="1">ISS1980</strain>
    </source>
</reference>
<dbReference type="Proteomes" id="UP000054843">
    <property type="component" value="Unassembled WGS sequence"/>
</dbReference>
<sequence length="85" mass="10359">MILLLIEEYFGRTLALEEHFIYVYYSYSYQLDIAIQLEKRFQLSQLSATQIRFYGGIKLHFQFTEIYICFLYKIMMSKFHSYSNP</sequence>